<dbReference type="EMBL" id="CAACXN010000015">
    <property type="protein sequence ID" value="VEW14265.1"/>
    <property type="molecule type" value="Genomic_DNA"/>
</dbReference>
<name>A0A449D9M9_9MICO</name>
<protein>
    <submittedName>
        <fullName evidence="1">Uncharacterized protein</fullName>
    </submittedName>
</protein>
<evidence type="ECO:0000313" key="1">
    <source>
        <dbReference type="EMBL" id="VEW14265.1"/>
    </source>
</evidence>
<reference evidence="1 2" key="1">
    <citation type="submission" date="2019-02" db="EMBL/GenBank/DDBJ databases">
        <authorList>
            <consortium name="Pathogen Informatics"/>
        </authorList>
    </citation>
    <scope>NUCLEOTIDE SEQUENCE [LARGE SCALE GENOMIC DNA]</scope>
    <source>
        <strain evidence="1 2">3012STDY7078520</strain>
    </source>
</reference>
<accession>A0A449D9M9</accession>
<proteinExistence type="predicted"/>
<evidence type="ECO:0000313" key="2">
    <source>
        <dbReference type="Proteomes" id="UP000386281"/>
    </source>
</evidence>
<dbReference type="Proteomes" id="UP000386281">
    <property type="component" value="Unassembled WGS sequence"/>
</dbReference>
<organism evidence="1 2">
    <name type="scientific">Brevibacterium casei</name>
    <dbReference type="NCBI Taxonomy" id="33889"/>
    <lineage>
        <taxon>Bacteria</taxon>
        <taxon>Bacillati</taxon>
        <taxon>Actinomycetota</taxon>
        <taxon>Actinomycetes</taxon>
        <taxon>Micrococcales</taxon>
        <taxon>Brevibacteriaceae</taxon>
        <taxon>Brevibacterium</taxon>
    </lineage>
</organism>
<dbReference type="AlphaFoldDB" id="A0A449D9M9"/>
<gene>
    <name evidence="1" type="ORF">NCTC12391_02411</name>
</gene>
<sequence>MSFGRRGTMRGTGLRNEAPLAADSFVEWSGWPYQEDSGSAYVGDARSGLEWKA</sequence>